<protein>
    <submittedName>
        <fullName evidence="2">Uncharacterized protein</fullName>
    </submittedName>
</protein>
<dbReference type="AlphaFoldDB" id="A0A8H8A1C1"/>
<organism evidence="2 3">
    <name type="scientific">Olpidium bornovanus</name>
    <dbReference type="NCBI Taxonomy" id="278681"/>
    <lineage>
        <taxon>Eukaryota</taxon>
        <taxon>Fungi</taxon>
        <taxon>Fungi incertae sedis</taxon>
        <taxon>Olpidiomycota</taxon>
        <taxon>Olpidiomycotina</taxon>
        <taxon>Olpidiomycetes</taxon>
        <taxon>Olpidiales</taxon>
        <taxon>Olpidiaceae</taxon>
        <taxon>Olpidium</taxon>
    </lineage>
</organism>
<comment type="caution">
    <text evidence="2">The sequence shown here is derived from an EMBL/GenBank/DDBJ whole genome shotgun (WGS) entry which is preliminary data.</text>
</comment>
<evidence type="ECO:0000313" key="3">
    <source>
        <dbReference type="Proteomes" id="UP000673691"/>
    </source>
</evidence>
<feature type="compositionally biased region" description="Basic and acidic residues" evidence="1">
    <location>
        <begin position="263"/>
        <end position="273"/>
    </location>
</feature>
<feature type="non-terminal residue" evidence="2">
    <location>
        <position position="512"/>
    </location>
</feature>
<evidence type="ECO:0000256" key="1">
    <source>
        <dbReference type="SAM" id="MobiDB-lite"/>
    </source>
</evidence>
<feature type="region of interest" description="Disordered" evidence="1">
    <location>
        <begin position="203"/>
        <end position="230"/>
    </location>
</feature>
<name>A0A8H8A1C1_9FUNG</name>
<feature type="region of interest" description="Disordered" evidence="1">
    <location>
        <begin position="119"/>
        <end position="149"/>
    </location>
</feature>
<keyword evidence="3" id="KW-1185">Reference proteome</keyword>
<sequence length="512" mass="54972">MKSCRAYEACCGFPDGVIPQDAINAGADGGGCKLNIFDKERCPNPDLPQEERECMPGGDPPLRFCQTNVTEGDFDIPGKTCVSGEWCCKYEYPHVQWLGYEPNGTALTTNEGLTVEEANCAKKSGPTKPPAVCRQLREKSTPSPLPRPRPRLFRARALASSAPSLSPSVDAPLSPSVGARLSPSVSAPLSPSVGAPLLVGALLPPSGDAREKKTVRRRPREKKPSVGVRARKRTISSANRDIFPQPWFGPTAMPGKAPFFTPERGRGTSRDTTKTGAGSTSRVSVLSNTSRMTGLERENAEAEVAALRGHSERENAEAEMAALREGWPPSKGKRPLWKTNSKTSKTQLRCWSAQTCTQMTKARAAQKTTALTWGALGTMGTQFADPGGAVTVIDFIEKMETAMEAGHFTPTEALALATNKLTGQASLFWKSHSKDYRRGSHGHWTNVELRKSKQTMVLRPWLTVRMFRVAFTGPAVCVTVTVTAASMVHAAAVTAASAASMVHLPALGGDLG</sequence>
<accession>A0A8H8A1C1</accession>
<proteinExistence type="predicted"/>
<feature type="region of interest" description="Disordered" evidence="1">
    <location>
        <begin position="260"/>
        <end position="288"/>
    </location>
</feature>
<dbReference type="Proteomes" id="UP000673691">
    <property type="component" value="Unassembled WGS sequence"/>
</dbReference>
<evidence type="ECO:0000313" key="2">
    <source>
        <dbReference type="EMBL" id="KAG5463126.1"/>
    </source>
</evidence>
<dbReference type="EMBL" id="JAEFCI010001104">
    <property type="protein sequence ID" value="KAG5463126.1"/>
    <property type="molecule type" value="Genomic_DNA"/>
</dbReference>
<feature type="compositionally biased region" description="Polar residues" evidence="1">
    <location>
        <begin position="274"/>
        <end position="288"/>
    </location>
</feature>
<reference evidence="2 3" key="1">
    <citation type="journal article" name="Sci. Rep.">
        <title>Genome-scale phylogenetic analyses confirm Olpidium as the closest living zoosporic fungus to the non-flagellated, terrestrial fungi.</title>
        <authorList>
            <person name="Chang Y."/>
            <person name="Rochon D."/>
            <person name="Sekimoto S."/>
            <person name="Wang Y."/>
            <person name="Chovatia M."/>
            <person name="Sandor L."/>
            <person name="Salamov A."/>
            <person name="Grigoriev I.V."/>
            <person name="Stajich J.E."/>
            <person name="Spatafora J.W."/>
        </authorList>
    </citation>
    <scope>NUCLEOTIDE SEQUENCE [LARGE SCALE GENOMIC DNA]</scope>
    <source>
        <strain evidence="2">S191</strain>
    </source>
</reference>
<gene>
    <name evidence="2" type="ORF">BJ554DRAFT_1587</name>
</gene>